<feature type="region of interest" description="Disordered" evidence="1">
    <location>
        <begin position="126"/>
        <end position="157"/>
    </location>
</feature>
<name>A0A9W7F209_9STRA</name>
<dbReference type="EMBL" id="BRXY01000540">
    <property type="protein sequence ID" value="GMH99170.1"/>
    <property type="molecule type" value="Genomic_DNA"/>
</dbReference>
<accession>A0A9W7F209</accession>
<organism evidence="2 3">
    <name type="scientific">Triparma strigata</name>
    <dbReference type="NCBI Taxonomy" id="1606541"/>
    <lineage>
        <taxon>Eukaryota</taxon>
        <taxon>Sar</taxon>
        <taxon>Stramenopiles</taxon>
        <taxon>Ochrophyta</taxon>
        <taxon>Bolidophyceae</taxon>
        <taxon>Parmales</taxon>
        <taxon>Triparmaceae</taxon>
        <taxon>Triparma</taxon>
    </lineage>
</organism>
<dbReference type="Proteomes" id="UP001165085">
    <property type="component" value="Unassembled WGS sequence"/>
</dbReference>
<dbReference type="Gene3D" id="1.25.40.20">
    <property type="entry name" value="Ankyrin repeat-containing domain"/>
    <property type="match status" value="1"/>
</dbReference>
<dbReference type="Pfam" id="PF12796">
    <property type="entry name" value="Ank_2"/>
    <property type="match status" value="1"/>
</dbReference>
<dbReference type="AlphaFoldDB" id="A0A9W7F209"/>
<evidence type="ECO:0000313" key="2">
    <source>
        <dbReference type="EMBL" id="GMH99170.1"/>
    </source>
</evidence>
<dbReference type="InterPro" id="IPR002110">
    <property type="entry name" value="Ankyrin_rpt"/>
</dbReference>
<evidence type="ECO:0008006" key="4">
    <source>
        <dbReference type="Google" id="ProtNLM"/>
    </source>
</evidence>
<proteinExistence type="predicted"/>
<keyword evidence="3" id="KW-1185">Reference proteome</keyword>
<dbReference type="InterPro" id="IPR036770">
    <property type="entry name" value="Ankyrin_rpt-contain_sf"/>
</dbReference>
<evidence type="ECO:0000313" key="3">
    <source>
        <dbReference type="Proteomes" id="UP001165085"/>
    </source>
</evidence>
<feature type="compositionally biased region" description="Basic and acidic residues" evidence="1">
    <location>
        <begin position="144"/>
        <end position="157"/>
    </location>
</feature>
<gene>
    <name evidence="2" type="ORF">TrST_g6313</name>
</gene>
<reference evidence="3" key="1">
    <citation type="journal article" date="2023" name="Commun. Biol.">
        <title>Genome analysis of Parmales, the sister group of diatoms, reveals the evolutionary specialization of diatoms from phago-mixotrophs to photoautotrophs.</title>
        <authorList>
            <person name="Ban H."/>
            <person name="Sato S."/>
            <person name="Yoshikawa S."/>
            <person name="Yamada K."/>
            <person name="Nakamura Y."/>
            <person name="Ichinomiya M."/>
            <person name="Sato N."/>
            <person name="Blanc-Mathieu R."/>
            <person name="Endo H."/>
            <person name="Kuwata A."/>
            <person name="Ogata H."/>
        </authorList>
    </citation>
    <scope>NUCLEOTIDE SEQUENCE [LARGE SCALE GENOMIC DNA]</scope>
    <source>
        <strain evidence="3">NIES 3701</strain>
    </source>
</reference>
<protein>
    <recommendedName>
        <fullName evidence="4">Ankyrin repeat domain-containing protein</fullName>
    </recommendedName>
</protein>
<sequence>MGGGASCPVPDKKLQDACKAGDLDAAKAALSEGADMDGKNGGVPPLIMAAWWGQDEIVRWLLPLEDIDTEVTHKICKGGNACHAACGRNYASTLEILIKGGVSRYEDDDNGITVYQILGKYAKGPQKDESKAKEVRDYYTNSRGDGRVTSVKEKIEH</sequence>
<comment type="caution">
    <text evidence="2">The sequence shown here is derived from an EMBL/GenBank/DDBJ whole genome shotgun (WGS) entry which is preliminary data.</text>
</comment>
<feature type="compositionally biased region" description="Basic and acidic residues" evidence="1">
    <location>
        <begin position="126"/>
        <end position="137"/>
    </location>
</feature>
<dbReference type="SUPFAM" id="SSF48403">
    <property type="entry name" value="Ankyrin repeat"/>
    <property type="match status" value="1"/>
</dbReference>
<evidence type="ECO:0000256" key="1">
    <source>
        <dbReference type="SAM" id="MobiDB-lite"/>
    </source>
</evidence>